<reference evidence="2" key="2">
    <citation type="submission" date="2015-01" db="EMBL/GenBank/DDBJ databases">
        <title>Evolutionary Origins and Diversification of the Mycorrhizal Mutualists.</title>
        <authorList>
            <consortium name="DOE Joint Genome Institute"/>
            <consortium name="Mycorrhizal Genomics Consortium"/>
            <person name="Kohler A."/>
            <person name="Kuo A."/>
            <person name="Nagy L.G."/>
            <person name="Floudas D."/>
            <person name="Copeland A."/>
            <person name="Barry K.W."/>
            <person name="Cichocki N."/>
            <person name="Veneault-Fourrey C."/>
            <person name="LaButti K."/>
            <person name="Lindquist E.A."/>
            <person name="Lipzen A."/>
            <person name="Lundell T."/>
            <person name="Morin E."/>
            <person name="Murat C."/>
            <person name="Riley R."/>
            <person name="Ohm R."/>
            <person name="Sun H."/>
            <person name="Tunlid A."/>
            <person name="Henrissat B."/>
            <person name="Grigoriev I.V."/>
            <person name="Hibbett D.S."/>
            <person name="Martin F."/>
        </authorList>
    </citation>
    <scope>NUCLEOTIDE SEQUENCE [LARGE SCALE GENOMIC DNA]</scope>
    <source>
        <strain evidence="2">F 1598</strain>
    </source>
</reference>
<evidence type="ECO:0000313" key="1">
    <source>
        <dbReference type="EMBL" id="KIM81264.1"/>
    </source>
</evidence>
<sequence length="54" mass="5841">MPYLMDLPGINQSPLRLGGSNSVATISCSGICISSMYIITSDIVYSFYHALILL</sequence>
<dbReference type="Proteomes" id="UP000054166">
    <property type="component" value="Unassembled WGS sequence"/>
</dbReference>
<organism evidence="1 2">
    <name type="scientific">Piloderma croceum (strain F 1598)</name>
    <dbReference type="NCBI Taxonomy" id="765440"/>
    <lineage>
        <taxon>Eukaryota</taxon>
        <taxon>Fungi</taxon>
        <taxon>Dikarya</taxon>
        <taxon>Basidiomycota</taxon>
        <taxon>Agaricomycotina</taxon>
        <taxon>Agaricomycetes</taxon>
        <taxon>Agaricomycetidae</taxon>
        <taxon>Atheliales</taxon>
        <taxon>Atheliaceae</taxon>
        <taxon>Piloderma</taxon>
    </lineage>
</organism>
<keyword evidence="2" id="KW-1185">Reference proteome</keyword>
<reference evidence="1 2" key="1">
    <citation type="submission" date="2014-04" db="EMBL/GenBank/DDBJ databases">
        <authorList>
            <consortium name="DOE Joint Genome Institute"/>
            <person name="Kuo A."/>
            <person name="Tarkka M."/>
            <person name="Buscot F."/>
            <person name="Kohler A."/>
            <person name="Nagy L.G."/>
            <person name="Floudas D."/>
            <person name="Copeland A."/>
            <person name="Barry K.W."/>
            <person name="Cichocki N."/>
            <person name="Veneault-Fourrey C."/>
            <person name="LaButti K."/>
            <person name="Lindquist E.A."/>
            <person name="Lipzen A."/>
            <person name="Lundell T."/>
            <person name="Morin E."/>
            <person name="Murat C."/>
            <person name="Sun H."/>
            <person name="Tunlid A."/>
            <person name="Henrissat B."/>
            <person name="Grigoriev I.V."/>
            <person name="Hibbett D.S."/>
            <person name="Martin F."/>
            <person name="Nordberg H.P."/>
            <person name="Cantor M.N."/>
            <person name="Hua S.X."/>
        </authorList>
    </citation>
    <scope>NUCLEOTIDE SEQUENCE [LARGE SCALE GENOMIC DNA]</scope>
    <source>
        <strain evidence="1 2">F 1598</strain>
    </source>
</reference>
<protein>
    <submittedName>
        <fullName evidence="1">Uncharacterized protein</fullName>
    </submittedName>
</protein>
<gene>
    <name evidence="1" type="ORF">PILCRDRAFT_821731</name>
</gene>
<dbReference type="InParanoid" id="A0A0C3FNF7"/>
<name>A0A0C3FNF7_PILCF</name>
<accession>A0A0C3FNF7</accession>
<dbReference type="HOGENOM" id="CLU_3051173_0_0_1"/>
<proteinExistence type="predicted"/>
<dbReference type="AlphaFoldDB" id="A0A0C3FNF7"/>
<dbReference type="EMBL" id="KN833000">
    <property type="protein sequence ID" value="KIM81264.1"/>
    <property type="molecule type" value="Genomic_DNA"/>
</dbReference>
<evidence type="ECO:0000313" key="2">
    <source>
        <dbReference type="Proteomes" id="UP000054166"/>
    </source>
</evidence>